<feature type="region of interest" description="Disordered" evidence="1">
    <location>
        <begin position="21"/>
        <end position="102"/>
    </location>
</feature>
<organism evidence="3 4">
    <name type="scientific">Trichostrongylus colubriformis</name>
    <name type="common">Black scour worm</name>
    <dbReference type="NCBI Taxonomy" id="6319"/>
    <lineage>
        <taxon>Eukaryota</taxon>
        <taxon>Metazoa</taxon>
        <taxon>Ecdysozoa</taxon>
        <taxon>Nematoda</taxon>
        <taxon>Chromadorea</taxon>
        <taxon>Rhabditida</taxon>
        <taxon>Rhabditina</taxon>
        <taxon>Rhabditomorpha</taxon>
        <taxon>Strongyloidea</taxon>
        <taxon>Trichostrongylidae</taxon>
        <taxon>Trichostrongylus</taxon>
    </lineage>
</organism>
<evidence type="ECO:0000259" key="2">
    <source>
        <dbReference type="PROSITE" id="PS50020"/>
    </source>
</evidence>
<dbReference type="GO" id="GO:0003725">
    <property type="term" value="F:double-stranded RNA binding"/>
    <property type="evidence" value="ECO:0007669"/>
    <property type="project" value="TreeGrafter"/>
</dbReference>
<dbReference type="GO" id="GO:0070877">
    <property type="term" value="C:microprocessor complex"/>
    <property type="evidence" value="ECO:0007669"/>
    <property type="project" value="InterPro"/>
</dbReference>
<dbReference type="InterPro" id="IPR040375">
    <property type="entry name" value="DGCR8"/>
</dbReference>
<dbReference type="PROSITE" id="PS50020">
    <property type="entry name" value="WW_DOMAIN_2"/>
    <property type="match status" value="1"/>
</dbReference>
<evidence type="ECO:0000313" key="3">
    <source>
        <dbReference type="EMBL" id="KAK5977674.1"/>
    </source>
</evidence>
<protein>
    <submittedName>
        <fullName evidence="3">WW domain-containing protein</fullName>
    </submittedName>
</protein>
<dbReference type="InterPro" id="IPR001202">
    <property type="entry name" value="WW_dom"/>
</dbReference>
<evidence type="ECO:0000313" key="4">
    <source>
        <dbReference type="Proteomes" id="UP001331761"/>
    </source>
</evidence>
<comment type="caution">
    <text evidence="3">The sequence shown here is derived from an EMBL/GenBank/DDBJ whole genome shotgun (WGS) entry which is preliminary data.</text>
</comment>
<dbReference type="PANTHER" id="PTHR13482:SF3">
    <property type="entry name" value="MICROPROCESSOR COMPLEX SUBUNIT DGCR8"/>
    <property type="match status" value="1"/>
</dbReference>
<dbReference type="AlphaFoldDB" id="A0AAN8J205"/>
<sequence>MDEDPSVLELLRKKEELLRLLQETGDDDEDEYCGSSKEYYEEGGEEENDDDYEDEDEEEEDESDGDDVEKHDESSSPKRPRLDEVVEGVCPSAASTGDHWKSANGSACPAVQIPLSALNGERSESISQKTLDEDQELEDEDDLYDDALDVHDILEEAVDKIKKEAEESEPIPVIWKYVPERLEHDHFMNLPEGWARITHNSGMPVYLHRKSRVISLSKPYFIGTQGVRDHRIPVTGVPCLHQRRVLERDAALAEEAEKQKNVTAESTLESEIKQKLIAPAVKIERQEDYLLTGEEYRKYAEKLFKFKTIQ</sequence>
<dbReference type="PANTHER" id="PTHR13482">
    <property type="entry name" value="MICRORNA PROCESSOR COMPLEX SUBUNIT DGCR8"/>
    <property type="match status" value="1"/>
</dbReference>
<feature type="domain" description="WW" evidence="2">
    <location>
        <begin position="188"/>
        <end position="221"/>
    </location>
</feature>
<feature type="non-terminal residue" evidence="3">
    <location>
        <position position="310"/>
    </location>
</feature>
<reference evidence="3 4" key="1">
    <citation type="submission" date="2019-10" db="EMBL/GenBank/DDBJ databases">
        <title>Assembly and Annotation for the nematode Trichostrongylus colubriformis.</title>
        <authorList>
            <person name="Martin J."/>
        </authorList>
    </citation>
    <scope>NUCLEOTIDE SEQUENCE [LARGE SCALE GENOMIC DNA]</scope>
    <source>
        <strain evidence="3">G859</strain>
        <tissue evidence="3">Whole worm</tissue>
    </source>
</reference>
<feature type="compositionally biased region" description="Acidic residues" evidence="1">
    <location>
        <begin position="41"/>
        <end position="67"/>
    </location>
</feature>
<dbReference type="EMBL" id="WIXE01010307">
    <property type="protein sequence ID" value="KAK5977674.1"/>
    <property type="molecule type" value="Genomic_DNA"/>
</dbReference>
<gene>
    <name evidence="3" type="ORF">GCK32_013681</name>
</gene>
<evidence type="ECO:0000256" key="1">
    <source>
        <dbReference type="SAM" id="MobiDB-lite"/>
    </source>
</evidence>
<dbReference type="GO" id="GO:0031053">
    <property type="term" value="P:primary miRNA processing"/>
    <property type="evidence" value="ECO:0007669"/>
    <property type="project" value="InterPro"/>
</dbReference>
<dbReference type="Gene3D" id="2.20.70.10">
    <property type="match status" value="1"/>
</dbReference>
<dbReference type="GO" id="GO:0070878">
    <property type="term" value="F:primary miRNA binding"/>
    <property type="evidence" value="ECO:0007669"/>
    <property type="project" value="TreeGrafter"/>
</dbReference>
<accession>A0AAN8J205</accession>
<proteinExistence type="predicted"/>
<name>A0AAN8J205_TRICO</name>
<dbReference type="GO" id="GO:0042802">
    <property type="term" value="F:identical protein binding"/>
    <property type="evidence" value="ECO:0007669"/>
    <property type="project" value="InterPro"/>
</dbReference>
<dbReference type="Proteomes" id="UP001331761">
    <property type="component" value="Unassembled WGS sequence"/>
</dbReference>
<feature type="compositionally biased region" description="Basic and acidic residues" evidence="1">
    <location>
        <begin position="68"/>
        <end position="84"/>
    </location>
</feature>
<dbReference type="GO" id="GO:0020037">
    <property type="term" value="F:heme binding"/>
    <property type="evidence" value="ECO:0007669"/>
    <property type="project" value="InterPro"/>
</dbReference>
<keyword evidence="4" id="KW-1185">Reference proteome</keyword>